<gene>
    <name evidence="1" type="ORF">LCGC14_1289960</name>
</gene>
<dbReference type="SUPFAM" id="SSF57652">
    <property type="entry name" value="HIPIP (high potential iron protein)"/>
    <property type="match status" value="1"/>
</dbReference>
<dbReference type="InterPro" id="IPR036369">
    <property type="entry name" value="HIPIP_sf"/>
</dbReference>
<proteinExistence type="predicted"/>
<protein>
    <recommendedName>
        <fullName evidence="2">High potential iron-sulfur proteins family profile domain-containing protein</fullName>
    </recommendedName>
</protein>
<sequence length="113" mass="12746">MNKSLPNLLITSITKAAANATISPGTLQPWVDEINRHVAEEGKFPKSAVAYIPFSPPPVFWDYKCRKCRFWQSPDSCQVVEGEISPGGWCAIWLPPEDKPAFSWINELLRGDW</sequence>
<reference evidence="1" key="1">
    <citation type="journal article" date="2015" name="Nature">
        <title>Complex archaea that bridge the gap between prokaryotes and eukaryotes.</title>
        <authorList>
            <person name="Spang A."/>
            <person name="Saw J.H."/>
            <person name="Jorgensen S.L."/>
            <person name="Zaremba-Niedzwiedzka K."/>
            <person name="Martijn J."/>
            <person name="Lind A.E."/>
            <person name="van Eijk R."/>
            <person name="Schleper C."/>
            <person name="Guy L."/>
            <person name="Ettema T.J."/>
        </authorList>
    </citation>
    <scope>NUCLEOTIDE SEQUENCE</scope>
</reference>
<dbReference type="AlphaFoldDB" id="A0A0F9N9D8"/>
<dbReference type="GO" id="GO:0009055">
    <property type="term" value="F:electron transfer activity"/>
    <property type="evidence" value="ECO:0007669"/>
    <property type="project" value="InterPro"/>
</dbReference>
<comment type="caution">
    <text evidence="1">The sequence shown here is derived from an EMBL/GenBank/DDBJ whole genome shotgun (WGS) entry which is preliminary data.</text>
</comment>
<accession>A0A0F9N9D8</accession>
<dbReference type="GO" id="GO:0019646">
    <property type="term" value="P:aerobic electron transport chain"/>
    <property type="evidence" value="ECO:0007669"/>
    <property type="project" value="InterPro"/>
</dbReference>
<evidence type="ECO:0000313" key="1">
    <source>
        <dbReference type="EMBL" id="KKM85355.1"/>
    </source>
</evidence>
<evidence type="ECO:0008006" key="2">
    <source>
        <dbReference type="Google" id="ProtNLM"/>
    </source>
</evidence>
<dbReference type="EMBL" id="LAZR01007426">
    <property type="protein sequence ID" value="KKM85355.1"/>
    <property type="molecule type" value="Genomic_DNA"/>
</dbReference>
<dbReference type="Gene3D" id="4.10.490.10">
    <property type="entry name" value="High potential iron-sulphur protein"/>
    <property type="match status" value="1"/>
</dbReference>
<organism evidence="1">
    <name type="scientific">marine sediment metagenome</name>
    <dbReference type="NCBI Taxonomy" id="412755"/>
    <lineage>
        <taxon>unclassified sequences</taxon>
        <taxon>metagenomes</taxon>
        <taxon>ecological metagenomes</taxon>
    </lineage>
</organism>
<name>A0A0F9N9D8_9ZZZZ</name>